<proteinExistence type="predicted"/>
<evidence type="ECO:0000313" key="2">
    <source>
        <dbReference type="Proteomes" id="UP001055879"/>
    </source>
</evidence>
<protein>
    <submittedName>
        <fullName evidence="1">Uncharacterized protein</fullName>
    </submittedName>
</protein>
<organism evidence="1 2">
    <name type="scientific">Arctium lappa</name>
    <name type="common">Greater burdock</name>
    <name type="synonym">Lappa major</name>
    <dbReference type="NCBI Taxonomy" id="4217"/>
    <lineage>
        <taxon>Eukaryota</taxon>
        <taxon>Viridiplantae</taxon>
        <taxon>Streptophyta</taxon>
        <taxon>Embryophyta</taxon>
        <taxon>Tracheophyta</taxon>
        <taxon>Spermatophyta</taxon>
        <taxon>Magnoliopsida</taxon>
        <taxon>eudicotyledons</taxon>
        <taxon>Gunneridae</taxon>
        <taxon>Pentapetalae</taxon>
        <taxon>asterids</taxon>
        <taxon>campanulids</taxon>
        <taxon>Asterales</taxon>
        <taxon>Asteraceae</taxon>
        <taxon>Carduoideae</taxon>
        <taxon>Cardueae</taxon>
        <taxon>Arctiinae</taxon>
        <taxon>Arctium</taxon>
    </lineage>
</organism>
<name>A0ACB9CHG6_ARCLA</name>
<evidence type="ECO:0000313" key="1">
    <source>
        <dbReference type="EMBL" id="KAI3733742.1"/>
    </source>
</evidence>
<reference evidence="2" key="1">
    <citation type="journal article" date="2022" name="Mol. Ecol. Resour.">
        <title>The genomes of chicory, endive, great burdock and yacon provide insights into Asteraceae palaeo-polyploidization history and plant inulin production.</title>
        <authorList>
            <person name="Fan W."/>
            <person name="Wang S."/>
            <person name="Wang H."/>
            <person name="Wang A."/>
            <person name="Jiang F."/>
            <person name="Liu H."/>
            <person name="Zhao H."/>
            <person name="Xu D."/>
            <person name="Zhang Y."/>
        </authorList>
    </citation>
    <scope>NUCLEOTIDE SEQUENCE [LARGE SCALE GENOMIC DNA]</scope>
    <source>
        <strain evidence="2">cv. Niubang</strain>
    </source>
</reference>
<dbReference type="EMBL" id="CM042050">
    <property type="protein sequence ID" value="KAI3733742.1"/>
    <property type="molecule type" value="Genomic_DNA"/>
</dbReference>
<keyword evidence="2" id="KW-1185">Reference proteome</keyword>
<comment type="caution">
    <text evidence="1">The sequence shown here is derived from an EMBL/GenBank/DDBJ whole genome shotgun (WGS) entry which is preliminary data.</text>
</comment>
<reference evidence="1 2" key="2">
    <citation type="journal article" date="2022" name="Mol. Ecol. Resour.">
        <title>The genomes of chicory, endive, great burdock and yacon provide insights into Asteraceae paleo-polyploidization history and plant inulin production.</title>
        <authorList>
            <person name="Fan W."/>
            <person name="Wang S."/>
            <person name="Wang H."/>
            <person name="Wang A."/>
            <person name="Jiang F."/>
            <person name="Liu H."/>
            <person name="Zhao H."/>
            <person name="Xu D."/>
            <person name="Zhang Y."/>
        </authorList>
    </citation>
    <scope>NUCLEOTIDE SEQUENCE [LARGE SCALE GENOMIC DNA]</scope>
    <source>
        <strain evidence="2">cv. Niubang</strain>
    </source>
</reference>
<dbReference type="Proteomes" id="UP001055879">
    <property type="component" value="Linkage Group LG04"/>
</dbReference>
<gene>
    <name evidence="1" type="ORF">L6452_13197</name>
</gene>
<accession>A0ACB9CHG6</accession>
<sequence length="323" mass="36858">MKKLETLILTECSKLCKFPEIQTSMDNLVDLRLKDSGIEVVPSSSGQYCTNLQALDLSGNKFSRLHSSLSQLPRLKYLNVSGCDSLVELPDLPSSIAILIAIGCKSLKVVGDFPTNNLKWLWRVSLSASNCNGERGNAVEDYFISIQFDGTCIPIRGSKLGIFTLLLPPNWCDEFSGFLVYCDDQHKNSDVVITMMDVMGWENEDGVLEVSNEDEEWKRMSGMCYISFSSLRYTSWWKWKSTHTAISFFFKNHDFSSLKVELVPKRSQGDDSIERAKDATNSSEYWDEESKDGKTFEIIHDSKSSIKIEWRQHFYLQKPFHCL</sequence>